<sequence>MNAVAAVVLATNPLATAALVVVSVMGIALVGTARFLGRRAAEQARADEPTPPPDDLEPGRT</sequence>
<proteinExistence type="predicted"/>
<organism evidence="1 2">
    <name type="scientific">Curtobacterium aetherium</name>
    <dbReference type="NCBI Taxonomy" id="2841594"/>
    <lineage>
        <taxon>Bacteria</taxon>
        <taxon>Bacillati</taxon>
        <taxon>Actinomycetota</taxon>
        <taxon>Actinomycetes</taxon>
        <taxon>Micrococcales</taxon>
        <taxon>Microbacteriaceae</taxon>
        <taxon>Curtobacterium</taxon>
    </lineage>
</organism>
<accession>A0ACD1E1S0</accession>
<evidence type="ECO:0000313" key="1">
    <source>
        <dbReference type="EMBL" id="QWS32492.1"/>
    </source>
</evidence>
<reference evidence="1" key="1">
    <citation type="submission" date="2021-06" db="EMBL/GenBank/DDBJ databases">
        <authorList>
            <person name="Ellington A.J."/>
            <person name="Bryan N.C."/>
            <person name="Christner B.C."/>
            <person name="Reisch C.R."/>
        </authorList>
    </citation>
    <scope>NUCLEOTIDE SEQUENCE</scope>
    <source>
        <strain evidence="1">L6-1</strain>
    </source>
</reference>
<gene>
    <name evidence="1" type="ORF">KM842_09305</name>
</gene>
<dbReference type="EMBL" id="CP076544">
    <property type="protein sequence ID" value="QWS32492.1"/>
    <property type="molecule type" value="Genomic_DNA"/>
</dbReference>
<name>A0ACD1E1S0_9MICO</name>
<evidence type="ECO:0000313" key="2">
    <source>
        <dbReference type="Proteomes" id="UP000681794"/>
    </source>
</evidence>
<keyword evidence="2" id="KW-1185">Reference proteome</keyword>
<protein>
    <submittedName>
        <fullName evidence="1">Uncharacterized protein</fullName>
    </submittedName>
</protein>
<dbReference type="Proteomes" id="UP000681794">
    <property type="component" value="Chromosome"/>
</dbReference>